<dbReference type="PANTHER" id="PTHR34262:SF1">
    <property type="entry name" value="TRANSMEMBRANE PROTEIN 220"/>
    <property type="match status" value="1"/>
</dbReference>
<keyword evidence="1" id="KW-1133">Transmembrane helix</keyword>
<sequence>MRLLLDERELIWRGCENEEEERLWQGRKLASARKNSRSDETERKRNRFGLLKPDMMYQSGVSVRLVSEGQDIEGRWYWVYFGYAPPTLILLVQAHQTDPLVTNIVCVHADWYLWLPLYALASAVNLINSRKICNKSRRIRQITRTALSLGLFLLVKVITEDVITERVGILSLDLTHRVVREKIGSGLVIASMVLQLQASCSKPKEKSVDFGMAATVIFGYGLPFWFFTIQNGEIKI</sequence>
<evidence type="ECO:0000313" key="2">
    <source>
        <dbReference type="EMBL" id="VDD58319.1"/>
    </source>
</evidence>
<evidence type="ECO:0000256" key="1">
    <source>
        <dbReference type="SAM" id="Phobius"/>
    </source>
</evidence>
<gene>
    <name evidence="2" type="ORF">BOLC8T51548H</name>
</gene>
<dbReference type="EMBL" id="LR031879">
    <property type="protein sequence ID" value="VDD58319.1"/>
    <property type="molecule type" value="Genomic_DNA"/>
</dbReference>
<keyword evidence="1" id="KW-0812">Transmembrane</keyword>
<dbReference type="Pfam" id="PF15071">
    <property type="entry name" value="TMEM220"/>
    <property type="match status" value="1"/>
</dbReference>
<protein>
    <submittedName>
        <fullName evidence="2">Uncharacterized protein</fullName>
    </submittedName>
</protein>
<accession>A0A3P6GXB3</accession>
<dbReference type="AlphaFoldDB" id="A0A3P6GXB3"/>
<keyword evidence="1" id="KW-0472">Membrane</keyword>
<reference evidence="2" key="1">
    <citation type="submission" date="2018-11" db="EMBL/GenBank/DDBJ databases">
        <authorList>
            <consortium name="Genoscope - CEA"/>
            <person name="William W."/>
        </authorList>
    </citation>
    <scope>NUCLEOTIDE SEQUENCE</scope>
</reference>
<feature type="transmembrane region" description="Helical" evidence="1">
    <location>
        <begin position="208"/>
        <end position="227"/>
    </location>
</feature>
<proteinExistence type="predicted"/>
<dbReference type="InterPro" id="IPR029377">
    <property type="entry name" value="TMEM220"/>
</dbReference>
<feature type="transmembrane region" description="Helical" evidence="1">
    <location>
        <begin position="111"/>
        <end position="129"/>
    </location>
</feature>
<organism evidence="2">
    <name type="scientific">Brassica oleracea</name>
    <name type="common">Wild cabbage</name>
    <dbReference type="NCBI Taxonomy" id="3712"/>
    <lineage>
        <taxon>Eukaryota</taxon>
        <taxon>Viridiplantae</taxon>
        <taxon>Streptophyta</taxon>
        <taxon>Embryophyta</taxon>
        <taxon>Tracheophyta</taxon>
        <taxon>Spermatophyta</taxon>
        <taxon>Magnoliopsida</taxon>
        <taxon>eudicotyledons</taxon>
        <taxon>Gunneridae</taxon>
        <taxon>Pentapetalae</taxon>
        <taxon>rosids</taxon>
        <taxon>malvids</taxon>
        <taxon>Brassicales</taxon>
        <taxon>Brassicaceae</taxon>
        <taxon>Brassiceae</taxon>
        <taxon>Brassica</taxon>
    </lineage>
</organism>
<dbReference type="PANTHER" id="PTHR34262">
    <property type="entry name" value="TRANSMEMBRANE PROTEIN 220"/>
    <property type="match status" value="1"/>
</dbReference>
<name>A0A3P6GXB3_BRAOL</name>